<dbReference type="InterPro" id="IPR051086">
    <property type="entry name" value="RNase_D-like"/>
</dbReference>
<dbReference type="PANTHER" id="PTHR47649:SF1">
    <property type="entry name" value="RIBONUCLEASE D"/>
    <property type="match status" value="1"/>
</dbReference>
<dbReference type="InterPro" id="IPR002562">
    <property type="entry name" value="3'-5'_exonuclease_dom"/>
</dbReference>
<dbReference type="GO" id="GO:0006139">
    <property type="term" value="P:nucleobase-containing compound metabolic process"/>
    <property type="evidence" value="ECO:0007669"/>
    <property type="project" value="InterPro"/>
</dbReference>
<accession>A0A382MX71</accession>
<feature type="domain" description="3'-5' exonuclease" evidence="1">
    <location>
        <begin position="1"/>
        <end position="143"/>
    </location>
</feature>
<dbReference type="CDD" id="cd06142">
    <property type="entry name" value="RNaseD_exo"/>
    <property type="match status" value="1"/>
</dbReference>
<dbReference type="SUPFAM" id="SSF53098">
    <property type="entry name" value="Ribonuclease H-like"/>
    <property type="match status" value="1"/>
</dbReference>
<sequence>MLYIKSNNDLHKICKSYEKAEYIAIDTEFIRERTYWPKLCLIQVFDGKKASIIDPLVNGIDLAPLIDLLENDSITKIFHAGRQDIEIFYNLTNNIPKNIFDTQIAAMVCGFGESIGYDRLVSRLLNKKIDKTSRFTNWEKRPL</sequence>
<dbReference type="InterPro" id="IPR012337">
    <property type="entry name" value="RNaseH-like_sf"/>
</dbReference>
<proteinExistence type="predicted"/>
<feature type="non-terminal residue" evidence="2">
    <location>
        <position position="143"/>
    </location>
</feature>
<gene>
    <name evidence="2" type="ORF">METZ01_LOCUS306497</name>
</gene>
<reference evidence="2" key="1">
    <citation type="submission" date="2018-05" db="EMBL/GenBank/DDBJ databases">
        <authorList>
            <person name="Lanie J.A."/>
            <person name="Ng W.-L."/>
            <person name="Kazmierczak K.M."/>
            <person name="Andrzejewski T.M."/>
            <person name="Davidsen T.M."/>
            <person name="Wayne K.J."/>
            <person name="Tettelin H."/>
            <person name="Glass J.I."/>
            <person name="Rusch D."/>
            <person name="Podicherti R."/>
            <person name="Tsui H.-C.T."/>
            <person name="Winkler M.E."/>
        </authorList>
    </citation>
    <scope>NUCLEOTIDE SEQUENCE</scope>
</reference>
<dbReference type="InterPro" id="IPR036397">
    <property type="entry name" value="RNaseH_sf"/>
</dbReference>
<dbReference type="Gene3D" id="3.30.420.10">
    <property type="entry name" value="Ribonuclease H-like superfamily/Ribonuclease H"/>
    <property type="match status" value="1"/>
</dbReference>
<protein>
    <recommendedName>
        <fullName evidence="1">3'-5' exonuclease domain-containing protein</fullName>
    </recommendedName>
</protein>
<dbReference type="SMART" id="SM00474">
    <property type="entry name" value="35EXOc"/>
    <property type="match status" value="1"/>
</dbReference>
<dbReference type="EMBL" id="UINC01096614">
    <property type="protein sequence ID" value="SVC53643.1"/>
    <property type="molecule type" value="Genomic_DNA"/>
</dbReference>
<organism evidence="2">
    <name type="scientific">marine metagenome</name>
    <dbReference type="NCBI Taxonomy" id="408172"/>
    <lineage>
        <taxon>unclassified sequences</taxon>
        <taxon>metagenomes</taxon>
        <taxon>ecological metagenomes</taxon>
    </lineage>
</organism>
<dbReference type="GO" id="GO:0008408">
    <property type="term" value="F:3'-5' exonuclease activity"/>
    <property type="evidence" value="ECO:0007669"/>
    <property type="project" value="InterPro"/>
</dbReference>
<name>A0A382MX71_9ZZZZ</name>
<dbReference type="GO" id="GO:0003676">
    <property type="term" value="F:nucleic acid binding"/>
    <property type="evidence" value="ECO:0007669"/>
    <property type="project" value="InterPro"/>
</dbReference>
<dbReference type="PANTHER" id="PTHR47649">
    <property type="entry name" value="RIBONUCLEASE D"/>
    <property type="match status" value="1"/>
</dbReference>
<dbReference type="AlphaFoldDB" id="A0A382MX71"/>
<dbReference type="Pfam" id="PF01612">
    <property type="entry name" value="DNA_pol_A_exo1"/>
    <property type="match status" value="1"/>
</dbReference>
<evidence type="ECO:0000259" key="1">
    <source>
        <dbReference type="SMART" id="SM00474"/>
    </source>
</evidence>
<evidence type="ECO:0000313" key="2">
    <source>
        <dbReference type="EMBL" id="SVC53643.1"/>
    </source>
</evidence>